<dbReference type="Pfam" id="PF04828">
    <property type="entry name" value="GFA"/>
    <property type="match status" value="1"/>
</dbReference>
<dbReference type="InterPro" id="IPR006913">
    <property type="entry name" value="CENP-V/GFA"/>
</dbReference>
<evidence type="ECO:0000313" key="6">
    <source>
        <dbReference type="Proteomes" id="UP000198339"/>
    </source>
</evidence>
<dbReference type="EMBL" id="FZPA01000006">
    <property type="protein sequence ID" value="SNS83654.1"/>
    <property type="molecule type" value="Genomic_DNA"/>
</dbReference>
<dbReference type="SUPFAM" id="SSF51316">
    <property type="entry name" value="Mss4-like"/>
    <property type="match status" value="1"/>
</dbReference>
<evidence type="ECO:0000313" key="5">
    <source>
        <dbReference type="EMBL" id="SNS83654.1"/>
    </source>
</evidence>
<evidence type="ECO:0000256" key="1">
    <source>
        <dbReference type="ARBA" id="ARBA00005495"/>
    </source>
</evidence>
<proteinExistence type="inferred from homology"/>
<organism evidence="5 6">
    <name type="scientific">Sphingopyxis indica</name>
    <dbReference type="NCBI Taxonomy" id="436663"/>
    <lineage>
        <taxon>Bacteria</taxon>
        <taxon>Pseudomonadati</taxon>
        <taxon>Pseudomonadota</taxon>
        <taxon>Alphaproteobacteria</taxon>
        <taxon>Sphingomonadales</taxon>
        <taxon>Sphingomonadaceae</taxon>
        <taxon>Sphingopyxis</taxon>
    </lineage>
</organism>
<evidence type="ECO:0000256" key="3">
    <source>
        <dbReference type="ARBA" id="ARBA00022833"/>
    </source>
</evidence>
<dbReference type="InterPro" id="IPR011057">
    <property type="entry name" value="Mss4-like_sf"/>
</dbReference>
<gene>
    <name evidence="5" type="ORF">SAMN06295955_10671</name>
</gene>
<dbReference type="Proteomes" id="UP000198339">
    <property type="component" value="Unassembled WGS sequence"/>
</dbReference>
<evidence type="ECO:0000256" key="2">
    <source>
        <dbReference type="ARBA" id="ARBA00022723"/>
    </source>
</evidence>
<dbReference type="RefSeq" id="WP_089215801.1">
    <property type="nucleotide sequence ID" value="NZ_FZPA01000006.1"/>
</dbReference>
<name>A0A239HTV7_9SPHN</name>
<keyword evidence="3" id="KW-0862">Zinc</keyword>
<dbReference type="OrthoDB" id="7268727at2"/>
<sequence>MTQPRQQSPAHRRVASCACGAVAIELRRAPILTVTCHCHSCQTAGARFAAEGAATLDRDGGTPYVVFRKDRVHCIKGAARLEDYRLSPDAPTRRMIAACCRTPMFLEFLKGHWLSIYRDRLPPEDRPPVEMRTMTADRREGVELPDDIPNLARHSGKFMWRLLAAWAAMGFRTPSMGRVLGEEA</sequence>
<dbReference type="AlphaFoldDB" id="A0A239HTV7"/>
<dbReference type="GO" id="GO:0016846">
    <property type="term" value="F:carbon-sulfur lyase activity"/>
    <property type="evidence" value="ECO:0007669"/>
    <property type="project" value="InterPro"/>
</dbReference>
<evidence type="ECO:0000259" key="4">
    <source>
        <dbReference type="Pfam" id="PF04828"/>
    </source>
</evidence>
<feature type="domain" description="CENP-V/GFA" evidence="4">
    <location>
        <begin position="15"/>
        <end position="106"/>
    </location>
</feature>
<keyword evidence="2" id="KW-0479">Metal-binding</keyword>
<accession>A0A239HTV7</accession>
<protein>
    <submittedName>
        <fullName evidence="5">Uncharacterized conserved protein</fullName>
    </submittedName>
</protein>
<dbReference type="Gene3D" id="3.90.1590.10">
    <property type="entry name" value="glutathione-dependent formaldehyde- activating enzyme (gfa)"/>
    <property type="match status" value="1"/>
</dbReference>
<reference evidence="5 6" key="1">
    <citation type="submission" date="2017-06" db="EMBL/GenBank/DDBJ databases">
        <authorList>
            <person name="Kim H.J."/>
            <person name="Triplett B.A."/>
        </authorList>
    </citation>
    <scope>NUCLEOTIDE SEQUENCE [LARGE SCALE GENOMIC DNA]</scope>
    <source>
        <strain evidence="5 6">DS15</strain>
    </source>
</reference>
<comment type="similarity">
    <text evidence="1">Belongs to the Gfa family.</text>
</comment>
<dbReference type="GO" id="GO:0046872">
    <property type="term" value="F:metal ion binding"/>
    <property type="evidence" value="ECO:0007669"/>
    <property type="project" value="UniProtKB-KW"/>
</dbReference>
<keyword evidence="6" id="KW-1185">Reference proteome</keyword>